<dbReference type="AlphaFoldDB" id="A0A3P6BFM5"/>
<evidence type="ECO:0000313" key="1">
    <source>
        <dbReference type="EMBL" id="VDD00080.1"/>
    </source>
</evidence>
<sequence>MKLRVATQLKSRFSTHCNLEADEGIPTTRHCGAEPVVETSDTPVDPGVRYFS</sequence>
<proteinExistence type="predicted"/>
<dbReference type="EMBL" id="LR031872">
    <property type="protein sequence ID" value="VDD00080.1"/>
    <property type="molecule type" value="Genomic_DNA"/>
</dbReference>
<protein>
    <submittedName>
        <fullName evidence="1">Uncharacterized protein</fullName>
    </submittedName>
</protein>
<name>A0A3P6BFM5_BRAOL</name>
<accession>A0A3P6BFM5</accession>
<gene>
    <name evidence="1" type="ORF">BOLC3T20861H</name>
</gene>
<reference evidence="1" key="1">
    <citation type="submission" date="2018-11" db="EMBL/GenBank/DDBJ databases">
        <authorList>
            <consortium name="Genoscope - CEA"/>
            <person name="William W."/>
        </authorList>
    </citation>
    <scope>NUCLEOTIDE SEQUENCE</scope>
</reference>
<organism evidence="1">
    <name type="scientific">Brassica oleracea</name>
    <name type="common">Wild cabbage</name>
    <dbReference type="NCBI Taxonomy" id="3712"/>
    <lineage>
        <taxon>Eukaryota</taxon>
        <taxon>Viridiplantae</taxon>
        <taxon>Streptophyta</taxon>
        <taxon>Embryophyta</taxon>
        <taxon>Tracheophyta</taxon>
        <taxon>Spermatophyta</taxon>
        <taxon>Magnoliopsida</taxon>
        <taxon>eudicotyledons</taxon>
        <taxon>Gunneridae</taxon>
        <taxon>Pentapetalae</taxon>
        <taxon>rosids</taxon>
        <taxon>malvids</taxon>
        <taxon>Brassicales</taxon>
        <taxon>Brassicaceae</taxon>
        <taxon>Brassiceae</taxon>
        <taxon>Brassica</taxon>
    </lineage>
</organism>